<dbReference type="Proteomes" id="UP000533469">
    <property type="component" value="Unassembled WGS sequence"/>
</dbReference>
<dbReference type="PROSITE" id="PS50949">
    <property type="entry name" value="HTH_GNTR"/>
    <property type="match status" value="1"/>
</dbReference>
<keyword evidence="3" id="KW-0804">Transcription</keyword>
<keyword evidence="6" id="KW-1185">Reference proteome</keyword>
<dbReference type="PANTHER" id="PTHR43537">
    <property type="entry name" value="TRANSCRIPTIONAL REGULATOR, GNTR FAMILY"/>
    <property type="match status" value="1"/>
</dbReference>
<proteinExistence type="predicted"/>
<evidence type="ECO:0000256" key="3">
    <source>
        <dbReference type="ARBA" id="ARBA00023163"/>
    </source>
</evidence>
<dbReference type="InterPro" id="IPR008920">
    <property type="entry name" value="TF_FadR/GntR_C"/>
</dbReference>
<protein>
    <submittedName>
        <fullName evidence="5">DNA-binding GntR family transcriptional regulator</fullName>
    </submittedName>
</protein>
<feature type="domain" description="HTH gntR-type" evidence="4">
    <location>
        <begin position="6"/>
        <end position="73"/>
    </location>
</feature>
<dbReference type="GO" id="GO:0003677">
    <property type="term" value="F:DNA binding"/>
    <property type="evidence" value="ECO:0007669"/>
    <property type="project" value="UniProtKB-KW"/>
</dbReference>
<dbReference type="SUPFAM" id="SSF46785">
    <property type="entry name" value="Winged helix' DNA-binding domain"/>
    <property type="match status" value="2"/>
</dbReference>
<keyword evidence="2 5" id="KW-0238">DNA-binding</keyword>
<accession>A0A839ZGX3</accession>
<reference evidence="5 6" key="1">
    <citation type="submission" date="2020-08" db="EMBL/GenBank/DDBJ databases">
        <title>Genomic Encyclopedia of Type Strains, Phase IV (KMG-IV): sequencing the most valuable type-strain genomes for metagenomic binning, comparative biology and taxonomic classification.</title>
        <authorList>
            <person name="Goeker M."/>
        </authorList>
    </citation>
    <scope>NUCLEOTIDE SEQUENCE [LARGE SCALE GENOMIC DNA]</scope>
    <source>
        <strain evidence="5 6">DSM 5895</strain>
    </source>
</reference>
<sequence length="313" mass="36303">MPMQITPLTQQLAAQIAEHIRAERLEEGEHLTERGLGELFKVSRSPVRAALKLLEKSGIVRPGGRGGFVIARLDAETFRKLDHVPNYDDEQIYLDIADDRVSGRLPDRVTESELLRRYKLTRARLTHILRRMANEGWIERLPGHGWEFLPVLTSLQAYEDSYRFRLLIEPAAILEPRFLLNRPVLEHCRDQQQWLVDGAIYEVSDARLFELNSGLHEAIVECSRNSFFIDALKRIDRLRRLIDYRQMLDRDSARGRCQEHLVLIDLLLAGKRVEAAEFMKQHLEELSTLKVRARNIRPNSEKHMAVRSRSVSS</sequence>
<dbReference type="EMBL" id="JACICD010000015">
    <property type="protein sequence ID" value="MBB3773812.1"/>
    <property type="molecule type" value="Genomic_DNA"/>
</dbReference>
<dbReference type="GO" id="GO:0003700">
    <property type="term" value="F:DNA-binding transcription factor activity"/>
    <property type="evidence" value="ECO:0007669"/>
    <property type="project" value="InterPro"/>
</dbReference>
<dbReference type="Pfam" id="PF00392">
    <property type="entry name" value="GntR"/>
    <property type="match status" value="1"/>
</dbReference>
<dbReference type="SMART" id="SM00895">
    <property type="entry name" value="FCD"/>
    <property type="match status" value="1"/>
</dbReference>
<dbReference type="SUPFAM" id="SSF48008">
    <property type="entry name" value="GntR ligand-binding domain-like"/>
    <property type="match status" value="1"/>
</dbReference>
<gene>
    <name evidence="5" type="ORF">FHS55_004457</name>
</gene>
<comment type="caution">
    <text evidence="5">The sequence shown here is derived from an EMBL/GenBank/DDBJ whole genome shotgun (WGS) entry which is preliminary data.</text>
</comment>
<dbReference type="SMART" id="SM00345">
    <property type="entry name" value="HTH_GNTR"/>
    <property type="match status" value="2"/>
</dbReference>
<keyword evidence="1" id="KW-0805">Transcription regulation</keyword>
<evidence type="ECO:0000259" key="4">
    <source>
        <dbReference type="PROSITE" id="PS50949"/>
    </source>
</evidence>
<dbReference type="RefSeq" id="WP_246340383.1">
    <property type="nucleotide sequence ID" value="NZ_JACICD010000015.1"/>
</dbReference>
<organism evidence="5 6">
    <name type="scientific">Ancylobacter tetraedralis</name>
    <dbReference type="NCBI Taxonomy" id="217068"/>
    <lineage>
        <taxon>Bacteria</taxon>
        <taxon>Pseudomonadati</taxon>
        <taxon>Pseudomonadota</taxon>
        <taxon>Alphaproteobacteria</taxon>
        <taxon>Hyphomicrobiales</taxon>
        <taxon>Xanthobacteraceae</taxon>
        <taxon>Ancylobacter</taxon>
    </lineage>
</organism>
<evidence type="ECO:0000313" key="6">
    <source>
        <dbReference type="Proteomes" id="UP000533469"/>
    </source>
</evidence>
<dbReference type="CDD" id="cd07377">
    <property type="entry name" value="WHTH_GntR"/>
    <property type="match status" value="1"/>
</dbReference>
<dbReference type="InterPro" id="IPR036390">
    <property type="entry name" value="WH_DNA-bd_sf"/>
</dbReference>
<dbReference type="Gene3D" id="1.10.10.10">
    <property type="entry name" value="Winged helix-like DNA-binding domain superfamily/Winged helix DNA-binding domain"/>
    <property type="match status" value="2"/>
</dbReference>
<dbReference type="Gene3D" id="1.20.120.530">
    <property type="entry name" value="GntR ligand-binding domain-like"/>
    <property type="match status" value="1"/>
</dbReference>
<dbReference type="InterPro" id="IPR000524">
    <property type="entry name" value="Tscrpt_reg_HTH_GntR"/>
</dbReference>
<dbReference type="PANTHER" id="PTHR43537:SF49">
    <property type="entry name" value="TRANSCRIPTIONAL REGULATORY PROTEIN"/>
    <property type="match status" value="1"/>
</dbReference>
<evidence type="ECO:0000313" key="5">
    <source>
        <dbReference type="EMBL" id="MBB3773812.1"/>
    </source>
</evidence>
<dbReference type="InterPro" id="IPR036388">
    <property type="entry name" value="WH-like_DNA-bd_sf"/>
</dbReference>
<evidence type="ECO:0000256" key="2">
    <source>
        <dbReference type="ARBA" id="ARBA00023125"/>
    </source>
</evidence>
<name>A0A839ZGX3_9HYPH</name>
<dbReference type="InterPro" id="IPR011711">
    <property type="entry name" value="GntR_C"/>
</dbReference>
<dbReference type="Pfam" id="PF07729">
    <property type="entry name" value="FCD"/>
    <property type="match status" value="1"/>
</dbReference>
<evidence type="ECO:0000256" key="1">
    <source>
        <dbReference type="ARBA" id="ARBA00023015"/>
    </source>
</evidence>
<dbReference type="AlphaFoldDB" id="A0A839ZGX3"/>